<evidence type="ECO:0000313" key="2">
    <source>
        <dbReference type="EMBL" id="VEP12171.1"/>
    </source>
</evidence>
<dbReference type="EMBL" id="CAACVJ010000043">
    <property type="protein sequence ID" value="VEP12171.1"/>
    <property type="molecule type" value="Genomic_DNA"/>
</dbReference>
<evidence type="ECO:0000256" key="1">
    <source>
        <dbReference type="SAM" id="Phobius"/>
    </source>
</evidence>
<dbReference type="Proteomes" id="UP000320055">
    <property type="component" value="Unassembled WGS sequence"/>
</dbReference>
<organism evidence="2 3">
    <name type="scientific">Hyella patelloides LEGE 07179</name>
    <dbReference type="NCBI Taxonomy" id="945734"/>
    <lineage>
        <taxon>Bacteria</taxon>
        <taxon>Bacillati</taxon>
        <taxon>Cyanobacteriota</taxon>
        <taxon>Cyanophyceae</taxon>
        <taxon>Pleurocapsales</taxon>
        <taxon>Hyellaceae</taxon>
        <taxon>Hyella</taxon>
    </lineage>
</organism>
<name>A0A563VL74_9CYAN</name>
<gene>
    <name evidence="2" type="ORF">H1P_1370020</name>
</gene>
<accession>A0A563VL74</accession>
<keyword evidence="1" id="KW-0812">Transmembrane</keyword>
<evidence type="ECO:0000313" key="3">
    <source>
        <dbReference type="Proteomes" id="UP000320055"/>
    </source>
</evidence>
<sequence length="51" mass="6065">MEVSGFADSVHFWISYTFLAFIILHTLDQKRYLRAQLRRFSKATLSKISDR</sequence>
<reference evidence="2 3" key="1">
    <citation type="submission" date="2019-01" db="EMBL/GenBank/DDBJ databases">
        <authorList>
            <person name="Brito A."/>
        </authorList>
    </citation>
    <scope>NUCLEOTIDE SEQUENCE [LARGE SCALE GENOMIC DNA]</scope>
    <source>
        <strain evidence="2">1</strain>
    </source>
</reference>
<keyword evidence="3" id="KW-1185">Reference proteome</keyword>
<keyword evidence="1" id="KW-1133">Transmembrane helix</keyword>
<protein>
    <submittedName>
        <fullName evidence="2">Cytochrome B561</fullName>
    </submittedName>
</protein>
<keyword evidence="1" id="KW-0472">Membrane</keyword>
<dbReference type="AlphaFoldDB" id="A0A563VL74"/>
<proteinExistence type="predicted"/>
<feature type="transmembrane region" description="Helical" evidence="1">
    <location>
        <begin position="12"/>
        <end position="28"/>
    </location>
</feature>